<dbReference type="EMBL" id="JAESDN010000011">
    <property type="protein sequence ID" value="KAG7044244.1"/>
    <property type="molecule type" value="Genomic_DNA"/>
</dbReference>
<evidence type="ECO:0000313" key="2">
    <source>
        <dbReference type="Proteomes" id="UP000699042"/>
    </source>
</evidence>
<name>A0A9P7UAP2_9PEZI</name>
<dbReference type="PROSITE" id="PS51257">
    <property type="entry name" value="PROKAR_LIPOPROTEIN"/>
    <property type="match status" value="1"/>
</dbReference>
<gene>
    <name evidence="1" type="ORF">JMJ77_012059</name>
</gene>
<keyword evidence="2" id="KW-1185">Reference proteome</keyword>
<proteinExistence type="predicted"/>
<comment type="caution">
    <text evidence="1">The sequence shown here is derived from an EMBL/GenBank/DDBJ whole genome shotgun (WGS) entry which is preliminary data.</text>
</comment>
<accession>A0A9P7UAP2</accession>
<organism evidence="1 2">
    <name type="scientific">Colletotrichum scovillei</name>
    <dbReference type="NCBI Taxonomy" id="1209932"/>
    <lineage>
        <taxon>Eukaryota</taxon>
        <taxon>Fungi</taxon>
        <taxon>Dikarya</taxon>
        <taxon>Ascomycota</taxon>
        <taxon>Pezizomycotina</taxon>
        <taxon>Sordariomycetes</taxon>
        <taxon>Hypocreomycetidae</taxon>
        <taxon>Glomerellales</taxon>
        <taxon>Glomerellaceae</taxon>
        <taxon>Colletotrichum</taxon>
        <taxon>Colletotrichum acutatum species complex</taxon>
    </lineage>
</organism>
<protein>
    <submittedName>
        <fullName evidence="1">Uncharacterized protein</fullName>
    </submittedName>
</protein>
<sequence length="113" mass="12723">MPKQISEQGLVDRCYLLGITQGAFVVSTSCTLKKHVFLSTIYLQQRLSIKSIKQTTKENNKDALETERRCVRVVGATGYELITNYGLRVRDNNTSGRVSERESEAAALLRIDK</sequence>
<dbReference type="AlphaFoldDB" id="A0A9P7UAP2"/>
<reference evidence="1" key="1">
    <citation type="submission" date="2021-05" db="EMBL/GenBank/DDBJ databases">
        <title>Comparative genomics of three Colletotrichum scovillei strains and genetic complementation revealed genes involved fungal growth and virulence on chili pepper.</title>
        <authorList>
            <person name="Hsieh D.-K."/>
            <person name="Chuang S.-C."/>
            <person name="Chen C.-Y."/>
            <person name="Chao Y.-T."/>
            <person name="Lu M.-Y.J."/>
            <person name="Lee M.-H."/>
            <person name="Shih M.-C."/>
        </authorList>
    </citation>
    <scope>NUCLEOTIDE SEQUENCE</scope>
    <source>
        <strain evidence="1">Coll-153</strain>
    </source>
</reference>
<evidence type="ECO:0000313" key="1">
    <source>
        <dbReference type="EMBL" id="KAG7044244.1"/>
    </source>
</evidence>
<dbReference type="Proteomes" id="UP000699042">
    <property type="component" value="Unassembled WGS sequence"/>
</dbReference>